<protein>
    <submittedName>
        <fullName evidence="3">Amidase</fullName>
    </submittedName>
</protein>
<dbReference type="Proteomes" id="UP001596505">
    <property type="component" value="Unassembled WGS sequence"/>
</dbReference>
<dbReference type="EMBL" id="JBHTCO010000014">
    <property type="protein sequence ID" value="MFC7393537.1"/>
    <property type="molecule type" value="Genomic_DNA"/>
</dbReference>
<dbReference type="PROSITE" id="PS00571">
    <property type="entry name" value="AMIDASES"/>
    <property type="match status" value="1"/>
</dbReference>
<dbReference type="InterPro" id="IPR000120">
    <property type="entry name" value="Amidase"/>
</dbReference>
<evidence type="ECO:0000313" key="3">
    <source>
        <dbReference type="EMBL" id="MFC7393537.1"/>
    </source>
</evidence>
<evidence type="ECO:0000259" key="2">
    <source>
        <dbReference type="Pfam" id="PF01425"/>
    </source>
</evidence>
<dbReference type="InterPro" id="IPR023631">
    <property type="entry name" value="Amidase_dom"/>
</dbReference>
<comment type="caution">
    <text evidence="3">The sequence shown here is derived from an EMBL/GenBank/DDBJ whole genome shotgun (WGS) entry which is preliminary data.</text>
</comment>
<dbReference type="RefSeq" id="WP_380966055.1">
    <property type="nucleotide sequence ID" value="NZ_JBHTCO010000014.1"/>
</dbReference>
<dbReference type="Pfam" id="PF01425">
    <property type="entry name" value="Amidase"/>
    <property type="match status" value="1"/>
</dbReference>
<name>A0ABW2PW03_9BACL</name>
<gene>
    <name evidence="3" type="ORF">ACFQRG_11290</name>
</gene>
<reference evidence="4" key="1">
    <citation type="journal article" date="2019" name="Int. J. Syst. Evol. Microbiol.">
        <title>The Global Catalogue of Microorganisms (GCM) 10K type strain sequencing project: providing services to taxonomists for standard genome sequencing and annotation.</title>
        <authorList>
            <consortium name="The Broad Institute Genomics Platform"/>
            <consortium name="The Broad Institute Genome Sequencing Center for Infectious Disease"/>
            <person name="Wu L."/>
            <person name="Ma J."/>
        </authorList>
    </citation>
    <scope>NUCLEOTIDE SEQUENCE [LARGE SCALE GENOMIC DNA]</scope>
    <source>
        <strain evidence="4">CGMCC 1.16305</strain>
    </source>
</reference>
<dbReference type="SUPFAM" id="SSF75304">
    <property type="entry name" value="Amidase signature (AS) enzymes"/>
    <property type="match status" value="1"/>
</dbReference>
<dbReference type="Gene3D" id="3.90.1300.10">
    <property type="entry name" value="Amidase signature (AS) domain"/>
    <property type="match status" value="1"/>
</dbReference>
<dbReference type="InterPro" id="IPR036928">
    <property type="entry name" value="AS_sf"/>
</dbReference>
<organism evidence="3 4">
    <name type="scientific">Scopulibacillus cellulosilyticus</name>
    <dbReference type="NCBI Taxonomy" id="2665665"/>
    <lineage>
        <taxon>Bacteria</taxon>
        <taxon>Bacillati</taxon>
        <taxon>Bacillota</taxon>
        <taxon>Bacilli</taxon>
        <taxon>Bacillales</taxon>
        <taxon>Sporolactobacillaceae</taxon>
        <taxon>Scopulibacillus</taxon>
    </lineage>
</organism>
<evidence type="ECO:0000313" key="4">
    <source>
        <dbReference type="Proteomes" id="UP001596505"/>
    </source>
</evidence>
<sequence length="474" mass="52262">MNIHSLSATELINMYKTQVLSPVEAVDALYKRIEQLNPELNAFVTLNRAEAIVQAKKAENTYYYNHPLRPLEGVPVAIKDLTNTKGLRTTYGCAVYHDHVPDRDATIVKRLKNAGAIIMGKTNTPEFGCKATTNNPLFGPTRNPFNMEKATGGSSGGSAAAVAAGFVPLAEGSDGGGSIRIPASLCGVFGFKPSFGVVPYDNHLDGIYGNHEPFVHYGTLSRTIDDAALMFDVIKGASDTDPFSLPASKESAFEALFNCYKSFKIGWTLDFGMYEIDSDVREVFLNKIAELESEGLKIEPVQINLQKNLPDFIDYFEQLWTVGLAAGCGDLADKHKDKISSGLLKMIERGRKLSAVEFKSLESYRALVWHAMQRIFKDYDILLSPTLAVTAFDYQLEGPEMINGKQIKPDSDWVMTQIYNLTGHPAISIPIGFNNENLPIGMQAAGRRLGDIELLQFAKWMEIISPKSLEIIES</sequence>
<comment type="similarity">
    <text evidence="1">Belongs to the amidase family.</text>
</comment>
<dbReference type="InterPro" id="IPR020556">
    <property type="entry name" value="Amidase_CS"/>
</dbReference>
<feature type="domain" description="Amidase" evidence="2">
    <location>
        <begin position="24"/>
        <end position="455"/>
    </location>
</feature>
<dbReference type="PANTHER" id="PTHR11895:SF7">
    <property type="entry name" value="GLUTAMYL-TRNA(GLN) AMIDOTRANSFERASE SUBUNIT A, MITOCHONDRIAL"/>
    <property type="match status" value="1"/>
</dbReference>
<dbReference type="PANTHER" id="PTHR11895">
    <property type="entry name" value="TRANSAMIDASE"/>
    <property type="match status" value="1"/>
</dbReference>
<proteinExistence type="inferred from homology"/>
<accession>A0ABW2PW03</accession>
<evidence type="ECO:0000256" key="1">
    <source>
        <dbReference type="ARBA" id="ARBA00009199"/>
    </source>
</evidence>
<keyword evidence="4" id="KW-1185">Reference proteome</keyword>